<organism evidence="2">
    <name type="scientific">Brachypodium distachyon</name>
    <name type="common">Purple false brome</name>
    <name type="synonym">Trachynia distachya</name>
    <dbReference type="NCBI Taxonomy" id="15368"/>
    <lineage>
        <taxon>Eukaryota</taxon>
        <taxon>Viridiplantae</taxon>
        <taxon>Streptophyta</taxon>
        <taxon>Embryophyta</taxon>
        <taxon>Tracheophyta</taxon>
        <taxon>Spermatophyta</taxon>
        <taxon>Magnoliopsida</taxon>
        <taxon>Liliopsida</taxon>
        <taxon>Poales</taxon>
        <taxon>Poaceae</taxon>
        <taxon>BOP clade</taxon>
        <taxon>Pooideae</taxon>
        <taxon>Stipodae</taxon>
        <taxon>Brachypodieae</taxon>
        <taxon>Brachypodium</taxon>
    </lineage>
</organism>
<evidence type="ECO:0000313" key="2">
    <source>
        <dbReference type="EMBL" id="PNT62446.1"/>
    </source>
</evidence>
<proteinExistence type="predicted"/>
<feature type="transmembrane region" description="Helical" evidence="1">
    <location>
        <begin position="57"/>
        <end position="85"/>
    </location>
</feature>
<reference evidence="2" key="2">
    <citation type="submission" date="2017-06" db="EMBL/GenBank/DDBJ databases">
        <title>WGS assembly of Brachypodium distachyon.</title>
        <authorList>
            <consortium name="The International Brachypodium Initiative"/>
            <person name="Lucas S."/>
            <person name="Harmon-Smith M."/>
            <person name="Lail K."/>
            <person name="Tice H."/>
            <person name="Grimwood J."/>
            <person name="Bruce D."/>
            <person name="Barry K."/>
            <person name="Shu S."/>
            <person name="Lindquist E."/>
            <person name="Wang M."/>
            <person name="Pitluck S."/>
            <person name="Vogel J.P."/>
            <person name="Garvin D.F."/>
            <person name="Mockler T.C."/>
            <person name="Schmutz J."/>
            <person name="Rokhsar D."/>
            <person name="Bevan M.W."/>
        </authorList>
    </citation>
    <scope>NUCLEOTIDE SEQUENCE</scope>
    <source>
        <strain evidence="2">Bd21</strain>
    </source>
</reference>
<sequence>MDTEPLPELEGVIVSAPKPYPVARARPLLRLVSSPLDMRKSKFRNIRASPTSVVTNYFFFLLNMFFFIFFSMDPYVILFHFLILVKRLLLLQSNH</sequence>
<dbReference type="EnsemblPlants" id="PNT62446">
    <property type="protein sequence ID" value="PNT62446"/>
    <property type="gene ID" value="BRADI_4g03625v3"/>
</dbReference>
<keyword evidence="1" id="KW-0472">Membrane</keyword>
<reference evidence="2 3" key="1">
    <citation type="journal article" date="2010" name="Nature">
        <title>Genome sequencing and analysis of the model grass Brachypodium distachyon.</title>
        <authorList>
            <consortium name="International Brachypodium Initiative"/>
        </authorList>
    </citation>
    <scope>NUCLEOTIDE SEQUENCE [LARGE SCALE GENOMIC DNA]</scope>
    <source>
        <strain evidence="2 3">Bd21</strain>
    </source>
</reference>
<dbReference type="InParanoid" id="A0A2K2CK97"/>
<keyword evidence="4" id="KW-1185">Reference proteome</keyword>
<keyword evidence="1" id="KW-0812">Transmembrane</keyword>
<name>A0A2K2CK97_BRADI</name>
<dbReference type="AlphaFoldDB" id="A0A2K2CK97"/>
<dbReference type="Proteomes" id="UP000008810">
    <property type="component" value="Chromosome 4"/>
</dbReference>
<gene>
    <name evidence="2" type="ORF">BRADI_4g03625v3</name>
</gene>
<dbReference type="Gramene" id="PNT62446">
    <property type="protein sequence ID" value="PNT62446"/>
    <property type="gene ID" value="BRADI_4g03625v3"/>
</dbReference>
<evidence type="ECO:0000313" key="4">
    <source>
        <dbReference type="Proteomes" id="UP000008810"/>
    </source>
</evidence>
<evidence type="ECO:0000313" key="3">
    <source>
        <dbReference type="EnsemblPlants" id="PNT62446"/>
    </source>
</evidence>
<protein>
    <submittedName>
        <fullName evidence="2 3">Uncharacterized protein</fullName>
    </submittedName>
</protein>
<keyword evidence="1" id="KW-1133">Transmembrane helix</keyword>
<accession>A0A2K2CK97</accession>
<evidence type="ECO:0000256" key="1">
    <source>
        <dbReference type="SAM" id="Phobius"/>
    </source>
</evidence>
<reference evidence="3" key="3">
    <citation type="submission" date="2018-08" db="UniProtKB">
        <authorList>
            <consortium name="EnsemblPlants"/>
        </authorList>
    </citation>
    <scope>IDENTIFICATION</scope>
    <source>
        <strain evidence="3">cv. Bd21</strain>
    </source>
</reference>
<dbReference type="EMBL" id="CM000883">
    <property type="protein sequence ID" value="PNT62446.1"/>
    <property type="molecule type" value="Genomic_DNA"/>
</dbReference>